<evidence type="ECO:0000256" key="1">
    <source>
        <dbReference type="SAM" id="Phobius"/>
    </source>
</evidence>
<dbReference type="AlphaFoldDB" id="A0A498D890"/>
<keyword evidence="1" id="KW-1133">Transmembrane helix</keyword>
<dbReference type="OrthoDB" id="2721313at2"/>
<reference evidence="2 3" key="1">
    <citation type="submission" date="2018-10" db="EMBL/GenBank/DDBJ databases">
        <title>Oceanobacillus sp. YLB-02 draft genome.</title>
        <authorList>
            <person name="Yu L."/>
        </authorList>
    </citation>
    <scope>NUCLEOTIDE SEQUENCE [LARGE SCALE GENOMIC DNA]</scope>
    <source>
        <strain evidence="2 3">YLB-02</strain>
    </source>
</reference>
<feature type="transmembrane region" description="Helical" evidence="1">
    <location>
        <begin position="35"/>
        <end position="52"/>
    </location>
</feature>
<feature type="transmembrane region" description="Helical" evidence="1">
    <location>
        <begin position="115"/>
        <end position="136"/>
    </location>
</feature>
<dbReference type="Pfam" id="PF13346">
    <property type="entry name" value="ABC2_membrane_5"/>
    <property type="match status" value="1"/>
</dbReference>
<keyword evidence="1" id="KW-0472">Membrane</keyword>
<feature type="transmembrane region" description="Helical" evidence="1">
    <location>
        <begin position="9"/>
        <end position="29"/>
    </location>
</feature>
<evidence type="ECO:0000313" key="2">
    <source>
        <dbReference type="EMBL" id="RLL46746.1"/>
    </source>
</evidence>
<keyword evidence="1" id="KW-0812">Transmembrane</keyword>
<name>A0A498D890_9BACI</name>
<accession>A0A498D890</accession>
<organism evidence="2 3">
    <name type="scientific">Oceanobacillus piezotolerans</name>
    <dbReference type="NCBI Taxonomy" id="2448030"/>
    <lineage>
        <taxon>Bacteria</taxon>
        <taxon>Bacillati</taxon>
        <taxon>Bacillota</taxon>
        <taxon>Bacilli</taxon>
        <taxon>Bacillales</taxon>
        <taxon>Bacillaceae</taxon>
        <taxon>Oceanobacillus</taxon>
    </lineage>
</organism>
<sequence length="220" mass="25687">MLHFIKRDFLLTWSSWALITLLLIPVGYITYIPPTFILLLIFSSVLFGSFFYDQKATIHRTNISLPLRRTAIVMSRYVFFLLFTVIVVLLQWGVISMMDAWIPTPNYYVYGFKDFITVTCLFLLLIAVFAPMYYLIRNPHITFSVYLIILFLLQFILLSLLTDVLGMTNYVSFNEIDQGFVLLVEKYIPFQPYLILVILSIGLYIVSLKISEKIFSKQSH</sequence>
<dbReference type="InterPro" id="IPR025699">
    <property type="entry name" value="ABC2_memb-like"/>
</dbReference>
<dbReference type="EMBL" id="RCHR01000002">
    <property type="protein sequence ID" value="RLL46746.1"/>
    <property type="molecule type" value="Genomic_DNA"/>
</dbReference>
<feature type="transmembrane region" description="Helical" evidence="1">
    <location>
        <begin position="143"/>
        <end position="162"/>
    </location>
</feature>
<feature type="transmembrane region" description="Helical" evidence="1">
    <location>
        <begin position="190"/>
        <end position="210"/>
    </location>
</feature>
<feature type="transmembrane region" description="Helical" evidence="1">
    <location>
        <begin position="73"/>
        <end position="95"/>
    </location>
</feature>
<gene>
    <name evidence="2" type="ORF">D8M04_05960</name>
</gene>
<evidence type="ECO:0000313" key="3">
    <source>
        <dbReference type="Proteomes" id="UP000270219"/>
    </source>
</evidence>
<proteinExistence type="predicted"/>
<dbReference type="Proteomes" id="UP000270219">
    <property type="component" value="Unassembled WGS sequence"/>
</dbReference>
<comment type="caution">
    <text evidence="2">The sequence shown here is derived from an EMBL/GenBank/DDBJ whole genome shotgun (WGS) entry which is preliminary data.</text>
</comment>
<dbReference type="RefSeq" id="WP_121521997.1">
    <property type="nucleotide sequence ID" value="NZ_RCHR01000002.1"/>
</dbReference>
<protein>
    <submittedName>
        <fullName evidence="2">Uncharacterized protein</fullName>
    </submittedName>
</protein>
<keyword evidence="3" id="KW-1185">Reference proteome</keyword>